<protein>
    <submittedName>
        <fullName evidence="1">HNH endonuclease</fullName>
    </submittedName>
</protein>
<reference evidence="1 2" key="1">
    <citation type="submission" date="2017-12" db="EMBL/GenBank/DDBJ databases">
        <authorList>
            <person name="Paulsen S."/>
            <person name="Gram L.K."/>
        </authorList>
    </citation>
    <scope>NUCLEOTIDE SEQUENCE [LARGE SCALE GENOMIC DNA]</scope>
    <source>
        <strain evidence="1 2">S1607</strain>
    </source>
</reference>
<keyword evidence="1" id="KW-0255">Endonuclease</keyword>
<keyword evidence="1" id="KW-0540">Nuclease</keyword>
<comment type="caution">
    <text evidence="1">The sequence shown here is derived from an EMBL/GenBank/DDBJ whole genome shotgun (WGS) entry which is preliminary data.</text>
</comment>
<keyword evidence="1" id="KW-0378">Hydrolase</keyword>
<accession>A0AAQ2ITZ9</accession>
<reference evidence="2" key="2">
    <citation type="submission" date="2019-06" db="EMBL/GenBank/DDBJ databases">
        <title>Co-occurence of chitin degradation, pigmentation and bioactivity in marine Pseudoalteromonas.</title>
        <authorList>
            <person name="Sonnenschein E.C."/>
            <person name="Bech P.K."/>
        </authorList>
    </citation>
    <scope>NUCLEOTIDE SEQUENCE [LARGE SCALE GENOMIC DNA]</scope>
    <source>
        <strain evidence="2">S1607</strain>
    </source>
</reference>
<dbReference type="Proteomes" id="UP000305423">
    <property type="component" value="Unassembled WGS sequence"/>
</dbReference>
<sequence>MSGRKPIPSSVKKILRTEVGFGCPVKGCGNPYLEYHHFDPPVSVMPHNNPEGMIALCAQHHKKADGGAYTVEQLHGLKRDKANAKLVKGNLDWLRKDLLAVVGGNFYYETPKIITIDNIDLVSLVRDDDGYLRLNVNMLSLEPEERIIIENNSWENVGSPTDLRSPPQGKELEICYSNGDYLYLRFIEFKSEAEAIKRYGHDIFGDLKFPLTTVEVNLKISGTKIELTPESSQIGGMQMKGCMAKYCGGGVLIHNSGLFWRQNPLWKRQTLVLETEHPNVVKVNFGRR</sequence>
<dbReference type="RefSeq" id="WP_045962724.1">
    <property type="nucleotide sequence ID" value="NZ_JASGWW010000002.1"/>
</dbReference>
<evidence type="ECO:0000313" key="2">
    <source>
        <dbReference type="Proteomes" id="UP000305423"/>
    </source>
</evidence>
<gene>
    <name evidence="1" type="ORF">CWB74_02255</name>
</gene>
<evidence type="ECO:0000313" key="1">
    <source>
        <dbReference type="EMBL" id="TMN81352.1"/>
    </source>
</evidence>
<dbReference type="GO" id="GO:0004519">
    <property type="term" value="F:endonuclease activity"/>
    <property type="evidence" value="ECO:0007669"/>
    <property type="project" value="UniProtKB-KW"/>
</dbReference>
<proteinExistence type="predicted"/>
<organism evidence="1 2">
    <name type="scientific">Pseudoalteromonas piscicida</name>
    <dbReference type="NCBI Taxonomy" id="43662"/>
    <lineage>
        <taxon>Bacteria</taxon>
        <taxon>Pseudomonadati</taxon>
        <taxon>Pseudomonadota</taxon>
        <taxon>Gammaproteobacteria</taxon>
        <taxon>Alteromonadales</taxon>
        <taxon>Pseudoalteromonadaceae</taxon>
        <taxon>Pseudoalteromonas</taxon>
    </lineage>
</organism>
<dbReference type="EMBL" id="PNEL01000007">
    <property type="protein sequence ID" value="TMN81352.1"/>
    <property type="molecule type" value="Genomic_DNA"/>
</dbReference>
<dbReference type="AlphaFoldDB" id="A0AAQ2ITZ9"/>
<name>A0AAQ2ITZ9_PSEO7</name>